<dbReference type="InterPro" id="IPR020846">
    <property type="entry name" value="MFS_dom"/>
</dbReference>
<evidence type="ECO:0000256" key="3">
    <source>
        <dbReference type="ARBA" id="ARBA00022989"/>
    </source>
</evidence>
<name>T1HUB9_RHOPR</name>
<dbReference type="Gene3D" id="1.20.1250.20">
    <property type="entry name" value="MFS general substrate transporter like domains"/>
    <property type="match status" value="1"/>
</dbReference>
<keyword evidence="7" id="KW-1185">Reference proteome</keyword>
<dbReference type="InterPro" id="IPR036259">
    <property type="entry name" value="MFS_trans_sf"/>
</dbReference>
<evidence type="ECO:0000256" key="2">
    <source>
        <dbReference type="ARBA" id="ARBA00022692"/>
    </source>
</evidence>
<dbReference type="InParanoid" id="T1HUB9"/>
<sequence length="448" mass="49274">MLQVLATMAQSMLLLALGMLVSAPTVVIGALHNAPTGLTLNDKQASWFAGILLIMQPLGSVLSGVIQDSLGRKRCMLMVNLPQLIGWILVYYAKSVEMLFAAAVTMGFSVGFMEAPTLSYVGEISQPHLRGTLASFTSVYISTGNLIMYLMGTFTDWRSAAAISTAVPVIAFVAILQVPESPVWLLMKGRKDEARASLAWLRGWVKQESVSREFRGMEAHCEASKLNSPVSSPTTPPLPYIPVPSNETGGKYSPIICFIMHDYKPTFAEKMKDLVRPEMLRPLRLVVLYFLFLHCAAFNGSKPYLIKVFKRLGLPIEPFVATVIAASSQILGSFVCMGSVRRLGKRGLSLISISACSLITLSLGIYSILHEHRNVNLSWLPLVLFSLLYFFTNFGIGVIPWTLLAEVFPSRGRGVGGGVSAATYYFWFFLVTKTFLDLENLVQLYGVF</sequence>
<dbReference type="Proteomes" id="UP000015103">
    <property type="component" value="Unassembled WGS sequence"/>
</dbReference>
<evidence type="ECO:0000259" key="5">
    <source>
        <dbReference type="PROSITE" id="PS50850"/>
    </source>
</evidence>
<dbReference type="VEuPathDB" id="VectorBase:RPRC007639"/>
<dbReference type="FunCoup" id="T1HUB9">
    <property type="interactions" value="34"/>
</dbReference>
<reference evidence="6" key="1">
    <citation type="submission" date="2015-05" db="UniProtKB">
        <authorList>
            <consortium name="EnsemblMetazoa"/>
        </authorList>
    </citation>
    <scope>IDENTIFICATION</scope>
</reference>
<dbReference type="EnsemblMetazoa" id="RPRC007639-RA">
    <property type="protein sequence ID" value="RPRC007639-PA"/>
    <property type="gene ID" value="RPRC007639"/>
</dbReference>
<dbReference type="OMA" id="GVMWLFI"/>
<dbReference type="InterPro" id="IPR005828">
    <property type="entry name" value="MFS_sugar_transport-like"/>
</dbReference>
<keyword evidence="2" id="KW-0812">Transmembrane</keyword>
<dbReference type="PANTHER" id="PTHR48021:SF39">
    <property type="entry name" value="MAJOR FACILITATOR SUPERFAMILY (MFS) PROFILE DOMAIN-CONTAINING PROTEIN"/>
    <property type="match status" value="1"/>
</dbReference>
<evidence type="ECO:0000313" key="6">
    <source>
        <dbReference type="EnsemblMetazoa" id="RPRC007639-PA"/>
    </source>
</evidence>
<dbReference type="AlphaFoldDB" id="T1HUB9"/>
<dbReference type="STRING" id="13249.T1HUB9"/>
<dbReference type="InterPro" id="IPR050549">
    <property type="entry name" value="MFS_Trehalose_Transporter"/>
</dbReference>
<dbReference type="SUPFAM" id="SSF103473">
    <property type="entry name" value="MFS general substrate transporter"/>
    <property type="match status" value="1"/>
</dbReference>
<accession>T1HUB9</accession>
<evidence type="ECO:0000256" key="4">
    <source>
        <dbReference type="ARBA" id="ARBA00023136"/>
    </source>
</evidence>
<dbReference type="GO" id="GO:0016020">
    <property type="term" value="C:membrane"/>
    <property type="evidence" value="ECO:0007669"/>
    <property type="project" value="UniProtKB-SubCell"/>
</dbReference>
<evidence type="ECO:0000256" key="1">
    <source>
        <dbReference type="ARBA" id="ARBA00004141"/>
    </source>
</evidence>
<dbReference type="PROSITE" id="PS50850">
    <property type="entry name" value="MFS"/>
    <property type="match status" value="1"/>
</dbReference>
<feature type="domain" description="Major facilitator superfamily (MFS) profile" evidence="5">
    <location>
        <begin position="4"/>
        <end position="448"/>
    </location>
</feature>
<dbReference type="Pfam" id="PF00083">
    <property type="entry name" value="Sugar_tr"/>
    <property type="match status" value="2"/>
</dbReference>
<proteinExistence type="predicted"/>
<dbReference type="eggNOG" id="KOG0254">
    <property type="taxonomic scope" value="Eukaryota"/>
</dbReference>
<evidence type="ECO:0000313" key="7">
    <source>
        <dbReference type="Proteomes" id="UP000015103"/>
    </source>
</evidence>
<dbReference type="PANTHER" id="PTHR48021">
    <property type="match status" value="1"/>
</dbReference>
<keyword evidence="3" id="KW-1133">Transmembrane helix</keyword>
<organism evidence="6 7">
    <name type="scientific">Rhodnius prolixus</name>
    <name type="common">Triatomid bug</name>
    <dbReference type="NCBI Taxonomy" id="13249"/>
    <lineage>
        <taxon>Eukaryota</taxon>
        <taxon>Metazoa</taxon>
        <taxon>Ecdysozoa</taxon>
        <taxon>Arthropoda</taxon>
        <taxon>Hexapoda</taxon>
        <taxon>Insecta</taxon>
        <taxon>Pterygota</taxon>
        <taxon>Neoptera</taxon>
        <taxon>Paraneoptera</taxon>
        <taxon>Hemiptera</taxon>
        <taxon>Heteroptera</taxon>
        <taxon>Panheteroptera</taxon>
        <taxon>Cimicomorpha</taxon>
        <taxon>Reduviidae</taxon>
        <taxon>Triatominae</taxon>
        <taxon>Rhodnius</taxon>
    </lineage>
</organism>
<comment type="subcellular location">
    <subcellularLocation>
        <location evidence="1">Membrane</location>
        <topology evidence="1">Multi-pass membrane protein</topology>
    </subcellularLocation>
</comment>
<dbReference type="EMBL" id="ACPB03022301">
    <property type="status" value="NOT_ANNOTATED_CDS"/>
    <property type="molecule type" value="Genomic_DNA"/>
</dbReference>
<protein>
    <submittedName>
        <fullName evidence="6">MFS domain-containing protein</fullName>
    </submittedName>
</protein>
<dbReference type="HOGENOM" id="CLU_001265_30_5_1"/>
<keyword evidence="4" id="KW-0472">Membrane</keyword>
<dbReference type="GO" id="GO:0022857">
    <property type="term" value="F:transmembrane transporter activity"/>
    <property type="evidence" value="ECO:0007669"/>
    <property type="project" value="InterPro"/>
</dbReference>